<dbReference type="InterPro" id="IPR001623">
    <property type="entry name" value="DnaJ_domain"/>
</dbReference>
<evidence type="ECO:0000256" key="2">
    <source>
        <dbReference type="SAM" id="SignalP"/>
    </source>
</evidence>
<dbReference type="EMBL" id="BDRX01000072">
    <property type="protein sequence ID" value="GBF95931.1"/>
    <property type="molecule type" value="Genomic_DNA"/>
</dbReference>
<feature type="region of interest" description="Disordered" evidence="1">
    <location>
        <begin position="466"/>
        <end position="536"/>
    </location>
</feature>
<dbReference type="SMART" id="SM00271">
    <property type="entry name" value="DnaJ"/>
    <property type="match status" value="1"/>
</dbReference>
<feature type="compositionally biased region" description="Gly residues" evidence="1">
    <location>
        <begin position="508"/>
        <end position="522"/>
    </location>
</feature>
<organism evidence="4 5">
    <name type="scientific">Raphidocelis subcapitata</name>
    <dbReference type="NCBI Taxonomy" id="307507"/>
    <lineage>
        <taxon>Eukaryota</taxon>
        <taxon>Viridiplantae</taxon>
        <taxon>Chlorophyta</taxon>
        <taxon>core chlorophytes</taxon>
        <taxon>Chlorophyceae</taxon>
        <taxon>CS clade</taxon>
        <taxon>Sphaeropleales</taxon>
        <taxon>Selenastraceae</taxon>
        <taxon>Raphidocelis</taxon>
    </lineage>
</organism>
<dbReference type="Proteomes" id="UP000247498">
    <property type="component" value="Unassembled WGS sequence"/>
</dbReference>
<dbReference type="PRINTS" id="PR00625">
    <property type="entry name" value="JDOMAIN"/>
</dbReference>
<feature type="region of interest" description="Disordered" evidence="1">
    <location>
        <begin position="431"/>
        <end position="450"/>
    </location>
</feature>
<dbReference type="SUPFAM" id="SSF46565">
    <property type="entry name" value="Chaperone J-domain"/>
    <property type="match status" value="1"/>
</dbReference>
<dbReference type="OrthoDB" id="445556at2759"/>
<dbReference type="InterPro" id="IPR050817">
    <property type="entry name" value="DjlA_DnaK_co-chaperone"/>
</dbReference>
<sequence length="605" mass="64336">MLLTLAAAAAAWEHRAAAAAAPPLLSAASAAWRSCRHGHAAAAARGQQPRPPAALLLAAGWAPGQPPRRAASSSAAPSGRGGLPPGPGPERAALAALPFCVARPQADAAFKAFHSRHWLQNAAVPRWARAGKESFLPFWVGEAQVEVEVLSAEVGRDEVVSARDPRTGRRAARYETVWRRVELAGRLGWRARHAPEEPGMQLYAAYKYPRADIDALRPGPLIGSARPITPDMLQAGPGAPSDTRRVGAFTLPPEVARRLLKSRIESAERRRAEAAVSEATGFPHVRFVQLAVTWLGPAADEGPRLSPVYVPFYVFSWMHAGIKVRTFVSGADGRASGAHHLDPSKVAVLATAATGGALLLSGAAGAMTAGQLFAAGVAVPFVASTLLARFWPALRHVWHAGTERLRAAWHMRGRREEETDWSADFVGAYSRSGGPRAGGGADRGSGPADWSEFVRDPWAWLEREMKRQQERAERQQRQWQSQQQQWGGGGGGGAGGASQRQQQRQRRPGGGGGGGGGFAGGGRPPPGASPRDALGYYARLGVPPDVSQQELGAAFRGLAMRHHPDRAGGEAEKAAATKRFQELSEAYRVLRDPSSRARYDATGSA</sequence>
<dbReference type="PROSITE" id="PS50076">
    <property type="entry name" value="DNAJ_2"/>
    <property type="match status" value="1"/>
</dbReference>
<dbReference type="InParanoid" id="A0A2V0P7U3"/>
<dbReference type="STRING" id="307507.A0A2V0P7U3"/>
<comment type="caution">
    <text evidence="4">The sequence shown here is derived from an EMBL/GenBank/DDBJ whole genome shotgun (WGS) entry which is preliminary data.</text>
</comment>
<feature type="chain" id="PRO_5016122704" description="J domain-containing protein" evidence="2">
    <location>
        <begin position="19"/>
        <end position="605"/>
    </location>
</feature>
<dbReference type="AlphaFoldDB" id="A0A2V0P7U3"/>
<keyword evidence="2" id="KW-0732">Signal</keyword>
<reference evidence="4 5" key="1">
    <citation type="journal article" date="2018" name="Sci. Rep.">
        <title>Raphidocelis subcapitata (=Pseudokirchneriella subcapitata) provides an insight into genome evolution and environmental adaptations in the Sphaeropleales.</title>
        <authorList>
            <person name="Suzuki S."/>
            <person name="Yamaguchi H."/>
            <person name="Nakajima N."/>
            <person name="Kawachi M."/>
        </authorList>
    </citation>
    <scope>NUCLEOTIDE SEQUENCE [LARGE SCALE GENOMIC DNA]</scope>
    <source>
        <strain evidence="4 5">NIES-35</strain>
    </source>
</reference>
<evidence type="ECO:0000313" key="5">
    <source>
        <dbReference type="Proteomes" id="UP000247498"/>
    </source>
</evidence>
<proteinExistence type="predicted"/>
<gene>
    <name evidence="4" type="ORF">Rsub_08054</name>
</gene>
<evidence type="ECO:0000259" key="3">
    <source>
        <dbReference type="PROSITE" id="PS50076"/>
    </source>
</evidence>
<feature type="compositionally biased region" description="Gly residues" evidence="1">
    <location>
        <begin position="486"/>
        <end position="496"/>
    </location>
</feature>
<evidence type="ECO:0000313" key="4">
    <source>
        <dbReference type="EMBL" id="GBF95931.1"/>
    </source>
</evidence>
<dbReference type="PANTHER" id="PTHR24074">
    <property type="entry name" value="CO-CHAPERONE PROTEIN DJLA"/>
    <property type="match status" value="1"/>
</dbReference>
<feature type="compositionally biased region" description="Low complexity" evidence="1">
    <location>
        <begin position="64"/>
        <end position="78"/>
    </location>
</feature>
<feature type="compositionally biased region" description="Basic and acidic residues" evidence="1">
    <location>
        <begin position="466"/>
        <end position="476"/>
    </location>
</feature>
<feature type="region of interest" description="Disordered" evidence="1">
    <location>
        <begin position="64"/>
        <end position="88"/>
    </location>
</feature>
<protein>
    <recommendedName>
        <fullName evidence="3">J domain-containing protein</fullName>
    </recommendedName>
</protein>
<evidence type="ECO:0000256" key="1">
    <source>
        <dbReference type="SAM" id="MobiDB-lite"/>
    </source>
</evidence>
<feature type="signal peptide" evidence="2">
    <location>
        <begin position="1"/>
        <end position="18"/>
    </location>
</feature>
<accession>A0A2V0P7U3</accession>
<dbReference type="Gene3D" id="1.10.287.110">
    <property type="entry name" value="DnaJ domain"/>
    <property type="match status" value="1"/>
</dbReference>
<dbReference type="Pfam" id="PF00226">
    <property type="entry name" value="DnaJ"/>
    <property type="match status" value="1"/>
</dbReference>
<dbReference type="InterPro" id="IPR036869">
    <property type="entry name" value="J_dom_sf"/>
</dbReference>
<feature type="domain" description="J" evidence="3">
    <location>
        <begin position="535"/>
        <end position="603"/>
    </location>
</feature>
<keyword evidence="5" id="KW-1185">Reference proteome</keyword>
<name>A0A2V0P7U3_9CHLO</name>
<dbReference type="CDD" id="cd06257">
    <property type="entry name" value="DnaJ"/>
    <property type="match status" value="1"/>
</dbReference>